<dbReference type="Proteomes" id="UP000238169">
    <property type="component" value="Unassembled WGS sequence"/>
</dbReference>
<dbReference type="InterPro" id="IPR000120">
    <property type="entry name" value="Amidase"/>
</dbReference>
<dbReference type="Pfam" id="PF13561">
    <property type="entry name" value="adh_short_C2"/>
    <property type="match status" value="1"/>
</dbReference>
<dbReference type="Pfam" id="PF01425">
    <property type="entry name" value="Amidase"/>
    <property type="match status" value="1"/>
</dbReference>
<dbReference type="PRINTS" id="PR00081">
    <property type="entry name" value="GDHRDH"/>
</dbReference>
<dbReference type="Gene3D" id="3.90.1300.10">
    <property type="entry name" value="Amidase signature (AS) domain"/>
    <property type="match status" value="1"/>
</dbReference>
<name>A0A2U3HZP6_9BURK</name>
<dbReference type="PANTHER" id="PTHR11895:SF151">
    <property type="entry name" value="GLUTAMYL-TRNA(GLN) AMIDOTRANSFERASE SUBUNIT A"/>
    <property type="match status" value="1"/>
</dbReference>
<dbReference type="EMBL" id="OGTP01000001">
    <property type="protein sequence ID" value="SPB13262.1"/>
    <property type="molecule type" value="Genomic_DNA"/>
</dbReference>
<dbReference type="InterPro" id="IPR020904">
    <property type="entry name" value="Sc_DH/Rdtase_CS"/>
</dbReference>
<evidence type="ECO:0000256" key="2">
    <source>
        <dbReference type="ARBA" id="ARBA00023002"/>
    </source>
</evidence>
<dbReference type="InterPro" id="IPR036928">
    <property type="entry name" value="AS_sf"/>
</dbReference>
<dbReference type="InterPro" id="IPR020556">
    <property type="entry name" value="Amidase_CS"/>
</dbReference>
<feature type="domain" description="Ketoreductase" evidence="4">
    <location>
        <begin position="387"/>
        <end position="567"/>
    </location>
</feature>
<evidence type="ECO:0000259" key="4">
    <source>
        <dbReference type="SMART" id="SM00822"/>
    </source>
</evidence>
<feature type="region of interest" description="Disordered" evidence="3">
    <location>
        <begin position="83"/>
        <end position="102"/>
    </location>
</feature>
<organism evidence="5 6">
    <name type="scientific">Caballeronia novacaledonica</name>
    <dbReference type="NCBI Taxonomy" id="1544861"/>
    <lineage>
        <taxon>Bacteria</taxon>
        <taxon>Pseudomonadati</taxon>
        <taxon>Pseudomonadota</taxon>
        <taxon>Betaproteobacteria</taxon>
        <taxon>Burkholderiales</taxon>
        <taxon>Burkholderiaceae</taxon>
        <taxon>Caballeronia</taxon>
    </lineage>
</organism>
<dbReference type="SUPFAM" id="SSF51735">
    <property type="entry name" value="NAD(P)-binding Rossmann-fold domains"/>
    <property type="match status" value="1"/>
</dbReference>
<keyword evidence="2" id="KW-0560">Oxidoreductase</keyword>
<comment type="similarity">
    <text evidence="1">Belongs to the short-chain dehydrogenases/reductases (SDR) family.</text>
</comment>
<dbReference type="SMART" id="SM00822">
    <property type="entry name" value="PKS_KR"/>
    <property type="match status" value="1"/>
</dbReference>
<dbReference type="SUPFAM" id="SSF75304">
    <property type="entry name" value="Amidase signature (AS) enzymes"/>
    <property type="match status" value="1"/>
</dbReference>
<accession>A0A2U3HZP6</accession>
<evidence type="ECO:0000313" key="6">
    <source>
        <dbReference type="Proteomes" id="UP000238169"/>
    </source>
</evidence>
<sequence length="630" mass="65479">MSAFIREFDLHAQDAIEGPTIAIKDSIDIAGYPTTAASRALADAPAAVEHAEVVQRLLDAGWRIKGKANMHELAFGMTGINDFTGTPQNPQDATRIPGGSSSGSASAVGLGLVDAALGTDTGGSVRGPAACCGVIGLKPTFGRVSRRGVAPTDTTLDCVGPFARDMRMLIDAMAAIDPSFDAGIARREASKTRVGIVAVDADASIRIAVDHAAHHAGFASRKIELTSMADAFCAGLAIINAETWHAFGHFVETGKLGADLDARLRIASNTTAADLEAAENVRRVFTAAVDRALEDIDVLLLPTLPAFPITLEAARTGTSVIAMSSLIRPFNLSGHPALSLPLPIEGSSIKAGLQIVGRKGADEKLCAVAAHVEAALAQQRNSNMSNRIALITGAARGLGAAVARRFHAAGYKVALADIAIEATQSLARELSEDLDSAFALKLDVTSKADFEHARDAVHERWGRIDVLVNNAGASKVVPVMQITAEQFNQVIDVNLRSVLFGCQVLGRYFADRGAGRIVNIASLAGQNGGSATGAHYASAKGGAITLTKVFARDLAAYGVTVNAISPGPLDLAIVHESVAADKLDKVIAGIPVGRLGSADYIADVAVLLASPDAYFANGACWDVNGGLYMR</sequence>
<dbReference type="AlphaFoldDB" id="A0A2U3HZP6"/>
<dbReference type="InterPro" id="IPR057326">
    <property type="entry name" value="KR_dom"/>
</dbReference>
<dbReference type="PRINTS" id="PR00080">
    <property type="entry name" value="SDRFAMILY"/>
</dbReference>
<dbReference type="PROSITE" id="PS00061">
    <property type="entry name" value="ADH_SHORT"/>
    <property type="match status" value="1"/>
</dbReference>
<feature type="compositionally biased region" description="Polar residues" evidence="3">
    <location>
        <begin position="83"/>
        <end position="92"/>
    </location>
</feature>
<dbReference type="PANTHER" id="PTHR11895">
    <property type="entry name" value="TRANSAMIDASE"/>
    <property type="match status" value="1"/>
</dbReference>
<dbReference type="InterPro" id="IPR036291">
    <property type="entry name" value="NAD(P)-bd_dom_sf"/>
</dbReference>
<dbReference type="FunFam" id="3.40.50.720:FF:000173">
    <property type="entry name" value="3-oxoacyl-[acyl-carrier protein] reductase"/>
    <property type="match status" value="1"/>
</dbReference>
<gene>
    <name evidence="5" type="ORF">NOV72_00560</name>
</gene>
<evidence type="ECO:0000256" key="1">
    <source>
        <dbReference type="ARBA" id="ARBA00006484"/>
    </source>
</evidence>
<keyword evidence="6" id="KW-1185">Reference proteome</keyword>
<evidence type="ECO:0000313" key="5">
    <source>
        <dbReference type="EMBL" id="SPB13262.1"/>
    </source>
</evidence>
<reference evidence="6" key="1">
    <citation type="submission" date="2018-01" db="EMBL/GenBank/DDBJ databases">
        <authorList>
            <person name="Peeters C."/>
        </authorList>
    </citation>
    <scope>NUCLEOTIDE SEQUENCE [LARGE SCALE GENOMIC DNA]</scope>
</reference>
<proteinExistence type="inferred from homology"/>
<protein>
    <submittedName>
        <fullName evidence="5">Pyrazinamidase/nicotinamidase</fullName>
    </submittedName>
</protein>
<dbReference type="PROSITE" id="PS00571">
    <property type="entry name" value="AMIDASES"/>
    <property type="match status" value="1"/>
</dbReference>
<evidence type="ECO:0000256" key="3">
    <source>
        <dbReference type="SAM" id="MobiDB-lite"/>
    </source>
</evidence>
<dbReference type="Gene3D" id="3.40.50.720">
    <property type="entry name" value="NAD(P)-binding Rossmann-like Domain"/>
    <property type="match status" value="1"/>
</dbReference>
<dbReference type="InterPro" id="IPR023631">
    <property type="entry name" value="Amidase_dom"/>
</dbReference>
<dbReference type="InterPro" id="IPR002347">
    <property type="entry name" value="SDR_fam"/>
</dbReference>
<dbReference type="GO" id="GO:0016491">
    <property type="term" value="F:oxidoreductase activity"/>
    <property type="evidence" value="ECO:0007669"/>
    <property type="project" value="UniProtKB-KW"/>
</dbReference>